<protein>
    <submittedName>
        <fullName evidence="2">Uncharacterized protein</fullName>
    </submittedName>
</protein>
<reference evidence="2" key="1">
    <citation type="submission" date="2022-11" db="UniProtKB">
        <authorList>
            <consortium name="WormBaseParasite"/>
        </authorList>
    </citation>
    <scope>IDENTIFICATION</scope>
</reference>
<keyword evidence="1" id="KW-1185">Reference proteome</keyword>
<dbReference type="Proteomes" id="UP000887564">
    <property type="component" value="Unplaced"/>
</dbReference>
<evidence type="ECO:0000313" key="2">
    <source>
        <dbReference type="WBParaSite" id="PEQ_0001338201-mRNA-1"/>
    </source>
</evidence>
<dbReference type="WBParaSite" id="PEQ_0001338201-mRNA-1">
    <property type="protein sequence ID" value="PEQ_0001338201-mRNA-1"/>
    <property type="gene ID" value="PEQ_0001338201"/>
</dbReference>
<sequence>MELISGGFITLQYTIDPRTRYISFEMTVQPNEVSHLVDTDNPRNVKTNKPLPLRVDSHPTDVDNEFLKKYKLWRFCQQSLLPYKLKMYNFKSW</sequence>
<proteinExistence type="predicted"/>
<accession>A0A914S4X0</accession>
<name>A0A914S4X0_PAREQ</name>
<dbReference type="AlphaFoldDB" id="A0A914S4X0"/>
<evidence type="ECO:0000313" key="1">
    <source>
        <dbReference type="Proteomes" id="UP000887564"/>
    </source>
</evidence>
<organism evidence="1 2">
    <name type="scientific">Parascaris equorum</name>
    <name type="common">Equine roundworm</name>
    <dbReference type="NCBI Taxonomy" id="6256"/>
    <lineage>
        <taxon>Eukaryota</taxon>
        <taxon>Metazoa</taxon>
        <taxon>Ecdysozoa</taxon>
        <taxon>Nematoda</taxon>
        <taxon>Chromadorea</taxon>
        <taxon>Rhabditida</taxon>
        <taxon>Spirurina</taxon>
        <taxon>Ascaridomorpha</taxon>
        <taxon>Ascaridoidea</taxon>
        <taxon>Ascarididae</taxon>
        <taxon>Parascaris</taxon>
    </lineage>
</organism>